<evidence type="ECO:0000313" key="2">
    <source>
        <dbReference type="EMBL" id="RUS28487.1"/>
    </source>
</evidence>
<feature type="region of interest" description="Disordered" evidence="1">
    <location>
        <begin position="172"/>
        <end position="251"/>
    </location>
</feature>
<gene>
    <name evidence="2" type="ORF">BC938DRAFT_481823</name>
</gene>
<protein>
    <submittedName>
        <fullName evidence="2">Uncharacterized protein</fullName>
    </submittedName>
</protein>
<sequence>MGASMKLGGLANGPCNRVTIFGAFLDECELEPFKRKIECYLENLQDIANREVGLRAKTAQQLIDKYKLAKTSHEAGVSGASANFEFVRRSRLRVDPTGLGEIEWGDFEGSQPDRQLARMWEKEHLKSANKSDESQIHYHQPTFTGPVLGSTLHTTHCNIVTKTFLCSQIKETGHSTPRIPSGASLKRTHTDLESDDGNYQTGTRPPMVNDNEIQEEESDNENENDKSEDPAVELGLSDTLEEQQKEEEEEQGLIMLEINGINVRSRMEHWRKTSIYVPEIHKQDLLRYNIIDAIRTSTTEAQTLFKEIWNDMIGSMEMALQSGSEIIQYEDSENGLAGNKTLYEQYFQKYCE</sequence>
<organism evidence="2 3">
    <name type="scientific">Jimgerdemannia flammicorona</name>
    <dbReference type="NCBI Taxonomy" id="994334"/>
    <lineage>
        <taxon>Eukaryota</taxon>
        <taxon>Fungi</taxon>
        <taxon>Fungi incertae sedis</taxon>
        <taxon>Mucoromycota</taxon>
        <taxon>Mucoromycotina</taxon>
        <taxon>Endogonomycetes</taxon>
        <taxon>Endogonales</taxon>
        <taxon>Endogonaceae</taxon>
        <taxon>Jimgerdemannia</taxon>
    </lineage>
</organism>
<reference evidence="2 3" key="1">
    <citation type="journal article" date="2018" name="New Phytol.">
        <title>Phylogenomics of Endogonaceae and evolution of mycorrhizas within Mucoromycota.</title>
        <authorList>
            <person name="Chang Y."/>
            <person name="Desiro A."/>
            <person name="Na H."/>
            <person name="Sandor L."/>
            <person name="Lipzen A."/>
            <person name="Clum A."/>
            <person name="Barry K."/>
            <person name="Grigoriev I.V."/>
            <person name="Martin F.M."/>
            <person name="Stajich J.E."/>
            <person name="Smith M.E."/>
            <person name="Bonito G."/>
            <person name="Spatafora J.W."/>
        </authorList>
    </citation>
    <scope>NUCLEOTIDE SEQUENCE [LARGE SCALE GENOMIC DNA]</scope>
    <source>
        <strain evidence="2 3">AD002</strain>
    </source>
</reference>
<dbReference type="Proteomes" id="UP000274822">
    <property type="component" value="Unassembled WGS sequence"/>
</dbReference>
<comment type="caution">
    <text evidence="2">The sequence shown here is derived from an EMBL/GenBank/DDBJ whole genome shotgun (WGS) entry which is preliminary data.</text>
</comment>
<dbReference type="AlphaFoldDB" id="A0A433QFA9"/>
<keyword evidence="3" id="KW-1185">Reference proteome</keyword>
<evidence type="ECO:0000313" key="3">
    <source>
        <dbReference type="Proteomes" id="UP000274822"/>
    </source>
</evidence>
<feature type="compositionally biased region" description="Acidic residues" evidence="1">
    <location>
        <begin position="239"/>
        <end position="251"/>
    </location>
</feature>
<accession>A0A433QFA9</accession>
<proteinExistence type="predicted"/>
<dbReference type="EMBL" id="RBNJ01006556">
    <property type="protein sequence ID" value="RUS28487.1"/>
    <property type="molecule type" value="Genomic_DNA"/>
</dbReference>
<name>A0A433QFA9_9FUNG</name>
<feature type="compositionally biased region" description="Acidic residues" evidence="1">
    <location>
        <begin position="212"/>
        <end position="222"/>
    </location>
</feature>
<evidence type="ECO:0000256" key="1">
    <source>
        <dbReference type="SAM" id="MobiDB-lite"/>
    </source>
</evidence>